<accession>A0A6S7CI90</accession>
<dbReference type="EMBL" id="CADILG010000004">
    <property type="protein sequence ID" value="CAB3838427.1"/>
    <property type="molecule type" value="Genomic_DNA"/>
</dbReference>
<dbReference type="AlphaFoldDB" id="A0A6S7CI90"/>
<reference evidence="2 3" key="1">
    <citation type="submission" date="2020-04" db="EMBL/GenBank/DDBJ databases">
        <authorList>
            <person name="De Canck E."/>
        </authorList>
    </citation>
    <scope>NUCLEOTIDE SEQUENCE [LARGE SCALE GENOMIC DNA]</scope>
    <source>
        <strain evidence="2 3">LMG 26858</strain>
    </source>
</reference>
<keyword evidence="3" id="KW-1185">Reference proteome</keyword>
<dbReference type="PANTHER" id="PTHR15020">
    <property type="entry name" value="FLAVIN REDUCTASE-RELATED"/>
    <property type="match status" value="1"/>
</dbReference>
<dbReference type="RefSeq" id="WP_175205945.1">
    <property type="nucleotide sequence ID" value="NZ_CADILG010000004.1"/>
</dbReference>
<organism evidence="2 3">
    <name type="scientific">Achromobacter anxifer</name>
    <dbReference type="NCBI Taxonomy" id="1287737"/>
    <lineage>
        <taxon>Bacteria</taxon>
        <taxon>Pseudomonadati</taxon>
        <taxon>Pseudomonadota</taxon>
        <taxon>Betaproteobacteria</taxon>
        <taxon>Burkholderiales</taxon>
        <taxon>Alcaligenaceae</taxon>
        <taxon>Achromobacter</taxon>
    </lineage>
</organism>
<gene>
    <name evidence="2" type="ORF">LMG26858_01068</name>
</gene>
<feature type="domain" description="NAD(P)-binding" evidence="1">
    <location>
        <begin position="8"/>
        <end position="222"/>
    </location>
</feature>
<evidence type="ECO:0000259" key="1">
    <source>
        <dbReference type="Pfam" id="PF13460"/>
    </source>
</evidence>
<evidence type="ECO:0000313" key="2">
    <source>
        <dbReference type="EMBL" id="CAB3838427.1"/>
    </source>
</evidence>
<dbReference type="PANTHER" id="PTHR15020:SF11">
    <property type="entry name" value="OS06G0360300 PROTEIN"/>
    <property type="match status" value="1"/>
</dbReference>
<dbReference type="SUPFAM" id="SSF51735">
    <property type="entry name" value="NAD(P)-binding Rossmann-fold domains"/>
    <property type="match status" value="1"/>
</dbReference>
<sequence>MTAALVVGASGATGRLLVRQLLDRGLSVRAILRSSDALADLAGDARLSFVHASVLDLSDADLARYASGCTAVLSCLGHNMTLKGMYGAPRRLVTDATRRLCAAIRANQPHAPVRFVLMNTAGNSNRDLAEPVSFGQKCVVGLVRHLLPPHADNEQASDYLRTEVGQVDGMIEWSVVRPDSLRDGGAATAYETYPSPSRSAIFNAGATSRINVAHFMAELATDAAAWSRWKGQMPVIYDQGMA</sequence>
<dbReference type="InterPro" id="IPR036291">
    <property type="entry name" value="NAD(P)-bd_dom_sf"/>
</dbReference>
<evidence type="ECO:0000313" key="3">
    <source>
        <dbReference type="Proteomes" id="UP000494117"/>
    </source>
</evidence>
<dbReference type="InterPro" id="IPR016040">
    <property type="entry name" value="NAD(P)-bd_dom"/>
</dbReference>
<dbReference type="Proteomes" id="UP000494117">
    <property type="component" value="Unassembled WGS sequence"/>
</dbReference>
<protein>
    <recommendedName>
        <fullName evidence="1">NAD(P)-binding domain-containing protein</fullName>
    </recommendedName>
</protein>
<proteinExistence type="predicted"/>
<dbReference type="Pfam" id="PF13460">
    <property type="entry name" value="NAD_binding_10"/>
    <property type="match status" value="1"/>
</dbReference>
<dbReference type="Gene3D" id="3.40.50.720">
    <property type="entry name" value="NAD(P)-binding Rossmann-like Domain"/>
    <property type="match status" value="1"/>
</dbReference>
<name>A0A6S7CI90_9BURK</name>